<accession>A0ABW3T285</accession>
<protein>
    <submittedName>
        <fullName evidence="1">Uncharacterized protein</fullName>
    </submittedName>
</protein>
<evidence type="ECO:0000313" key="1">
    <source>
        <dbReference type="EMBL" id="MFD1191085.1"/>
    </source>
</evidence>
<reference evidence="2" key="1">
    <citation type="journal article" date="2019" name="Int. J. Syst. Evol. Microbiol.">
        <title>The Global Catalogue of Microorganisms (GCM) 10K type strain sequencing project: providing services to taxonomists for standard genome sequencing and annotation.</title>
        <authorList>
            <consortium name="The Broad Institute Genomics Platform"/>
            <consortium name="The Broad Institute Genome Sequencing Center for Infectious Disease"/>
            <person name="Wu L."/>
            <person name="Ma J."/>
        </authorList>
    </citation>
    <scope>NUCLEOTIDE SEQUENCE [LARGE SCALE GENOMIC DNA]</scope>
    <source>
        <strain evidence="2">CCUG 55074</strain>
    </source>
</reference>
<name>A0ABW3T285_9CAUL</name>
<organism evidence="1 2">
    <name type="scientific">Phenylobacterium conjunctum</name>
    <dbReference type="NCBI Taxonomy" id="1298959"/>
    <lineage>
        <taxon>Bacteria</taxon>
        <taxon>Pseudomonadati</taxon>
        <taxon>Pseudomonadota</taxon>
        <taxon>Alphaproteobacteria</taxon>
        <taxon>Caulobacterales</taxon>
        <taxon>Caulobacteraceae</taxon>
        <taxon>Phenylobacterium</taxon>
    </lineage>
</organism>
<keyword evidence="2" id="KW-1185">Reference proteome</keyword>
<evidence type="ECO:0000313" key="2">
    <source>
        <dbReference type="Proteomes" id="UP001597216"/>
    </source>
</evidence>
<dbReference type="EMBL" id="JBHTLQ010000021">
    <property type="protein sequence ID" value="MFD1191085.1"/>
    <property type="molecule type" value="Genomic_DNA"/>
</dbReference>
<sequence>MAGAQIHYELFIRKAVGGAWTLDMATEDRGLAVKSAEEMMKAGKVVAVRVNKETLDPETREFRSVSILTLGAAEPAKKAQPERDNEPLCFTPQDLYTAHARERIGRLLDNWLDRRSATPFELLHRPDLVEELESSGTDLQHAIQKIAIPEAQARGKSVHELMRTFQALTERAIERILKDARKGNLPDVDKEGFAKAAERVSKEPERTYLLGAGVAASIAPGRNWSEKVLRLLDLADAAPTFGPPRGLALSVIEQPLAEILGSRAGLDDLIGKDLDLGVRLAAMSRLAAAGAVEALMKIEPMVAKIMPPQTEATERLAKWLATEDFQAVRVAIAKRVLRDLTGPRRLKPNDPVAEIEVMRALAMALTAAADSLVPLDDVQAAFVTRSRSLLTADFVEGYLSRDRSARDEVQSLVWLVENVIGAANKRQAGRYLAGAVAGMKFEKEFRNGPDAPGLKLEALAGLQQAVARSGLAVEDYGPLQAKLGDVGGMVEADSKVVAVIAKAQTSPALRLLVLLRMAAGQIAPLGPAADRARVEALKLIRLDETRNDLANVPERMGQIRDLMAQIKAA</sequence>
<dbReference type="RefSeq" id="WP_374344291.1">
    <property type="nucleotide sequence ID" value="NZ_JBHTLQ010000021.1"/>
</dbReference>
<proteinExistence type="predicted"/>
<dbReference type="Proteomes" id="UP001597216">
    <property type="component" value="Unassembled WGS sequence"/>
</dbReference>
<gene>
    <name evidence="1" type="ORF">ACFQ27_10880</name>
</gene>
<comment type="caution">
    <text evidence="1">The sequence shown here is derived from an EMBL/GenBank/DDBJ whole genome shotgun (WGS) entry which is preliminary data.</text>
</comment>